<reference evidence="4" key="1">
    <citation type="submission" date="2021-02" db="EMBL/GenBank/DDBJ databases">
        <authorList>
            <person name="Bekaert M."/>
        </authorList>
    </citation>
    <scope>NUCLEOTIDE SEQUENCE</scope>
    <source>
        <strain evidence="4">IoA-00</strain>
    </source>
</reference>
<name>A0A7R8CV24_LEPSM</name>
<dbReference type="GO" id="GO:0010494">
    <property type="term" value="C:cytoplasmic stress granule"/>
    <property type="evidence" value="ECO:0007669"/>
    <property type="project" value="TreeGrafter"/>
</dbReference>
<evidence type="ECO:0000256" key="2">
    <source>
        <dbReference type="SAM" id="MobiDB-lite"/>
    </source>
</evidence>
<dbReference type="GO" id="GO:0005886">
    <property type="term" value="C:plasma membrane"/>
    <property type="evidence" value="ECO:0007669"/>
    <property type="project" value="TreeGrafter"/>
</dbReference>
<dbReference type="GO" id="GO:0035418">
    <property type="term" value="P:protein localization to synapse"/>
    <property type="evidence" value="ECO:0007669"/>
    <property type="project" value="TreeGrafter"/>
</dbReference>
<gene>
    <name evidence="4" type="ORF">LSAA_10297</name>
</gene>
<protein>
    <submittedName>
        <fullName evidence="4">STAU</fullName>
    </submittedName>
</protein>
<dbReference type="SUPFAM" id="SSF54768">
    <property type="entry name" value="dsRNA-binding domain-like"/>
    <property type="match status" value="4"/>
</dbReference>
<dbReference type="GO" id="GO:0098964">
    <property type="term" value="P:anterograde dendritic transport of messenger ribonucleoprotein complex"/>
    <property type="evidence" value="ECO:0007669"/>
    <property type="project" value="TreeGrafter"/>
</dbReference>
<keyword evidence="5" id="KW-1185">Reference proteome</keyword>
<dbReference type="FunFam" id="3.30.160.20:FF:000007">
    <property type="entry name" value="Double-stranded RNA-binding protein Staufen homolog 1"/>
    <property type="match status" value="1"/>
</dbReference>
<feature type="compositionally biased region" description="Basic residues" evidence="2">
    <location>
        <begin position="326"/>
        <end position="335"/>
    </location>
</feature>
<feature type="region of interest" description="Disordered" evidence="2">
    <location>
        <begin position="140"/>
        <end position="168"/>
    </location>
</feature>
<sequence length="406" mass="45732">MIHFLRLSLLHPFFKSHPSKKKLPCVLINELVRFNKIKYQYRLTDESGPSHKKNFTVLLKLGTENSCVYEEYIASGPSIKKAQHAAAALALEETKLKHPVPKVKTVSNGILMPTVELNTLAMKRREQIQYELIHPYHDPKCQRKDMRRNGKKVTKVGDQIPSSKDGPNDKGYVVNLKVGERLFKGEGVTLKAAKHDAAYAALLTLKHAPTSFSKVELDPSSAPFIPGNPLNSCRTSSEHKSPVSLVHENALKRNLSVTFQVERESGPPHMKTFITRCSMGEFSTEGHGEAKRASKKRSAELMLEKLKTLPPLANCSVSKRTSNNSKSHKKKILSSAKRRAKSLVKLQKSESDDSPSTVHPISRLIQIQHAKKEKEPIYTLLEERGRKRKLEFIMQVSYLLCLCKCL</sequence>
<feature type="domain" description="DRBM" evidence="3">
    <location>
        <begin position="23"/>
        <end position="96"/>
    </location>
</feature>
<dbReference type="CDD" id="cd19859">
    <property type="entry name" value="DSRM_STAU_rpt3"/>
    <property type="match status" value="1"/>
</dbReference>
<feature type="domain" description="DRBM" evidence="3">
    <location>
        <begin position="241"/>
        <end position="308"/>
    </location>
</feature>
<evidence type="ECO:0000313" key="4">
    <source>
        <dbReference type="EMBL" id="CAF2941611.1"/>
    </source>
</evidence>
<dbReference type="InterPro" id="IPR051740">
    <property type="entry name" value="DRBM-containing_protein"/>
</dbReference>
<dbReference type="GO" id="GO:0003725">
    <property type="term" value="F:double-stranded RNA binding"/>
    <property type="evidence" value="ECO:0007669"/>
    <property type="project" value="TreeGrafter"/>
</dbReference>
<proteinExistence type="predicted"/>
<dbReference type="SMART" id="SM00358">
    <property type="entry name" value="DSRM"/>
    <property type="match status" value="3"/>
</dbReference>
<dbReference type="InterPro" id="IPR014720">
    <property type="entry name" value="dsRBD_dom"/>
</dbReference>
<dbReference type="GO" id="GO:0043025">
    <property type="term" value="C:neuronal cell body"/>
    <property type="evidence" value="ECO:0007669"/>
    <property type="project" value="TreeGrafter"/>
</dbReference>
<dbReference type="Gene3D" id="3.30.160.20">
    <property type="match status" value="4"/>
</dbReference>
<dbReference type="EMBL" id="HG994584">
    <property type="protein sequence ID" value="CAF2941611.1"/>
    <property type="molecule type" value="Genomic_DNA"/>
</dbReference>
<dbReference type="GO" id="GO:0008298">
    <property type="term" value="P:intracellular mRNA localization"/>
    <property type="evidence" value="ECO:0007669"/>
    <property type="project" value="TreeGrafter"/>
</dbReference>
<dbReference type="PROSITE" id="PS50137">
    <property type="entry name" value="DS_RBD"/>
    <property type="match status" value="3"/>
</dbReference>
<dbReference type="PANTHER" id="PTHR46054:SF3">
    <property type="entry name" value="MATERNAL EFFECT PROTEIN STAUFEN"/>
    <property type="match status" value="1"/>
</dbReference>
<dbReference type="CDD" id="cd19857">
    <property type="entry name" value="DSRM_STAU_rpt1"/>
    <property type="match status" value="1"/>
</dbReference>
<keyword evidence="1" id="KW-0694">RNA-binding</keyword>
<dbReference type="PANTHER" id="PTHR46054">
    <property type="entry name" value="MATERNAL EFFECT PROTEIN STAUFEN"/>
    <property type="match status" value="1"/>
</dbReference>
<dbReference type="OrthoDB" id="10037267at2759"/>
<dbReference type="AlphaFoldDB" id="A0A7R8CV24"/>
<accession>A0A7R8CV24</accession>
<feature type="compositionally biased region" description="Polar residues" evidence="2">
    <location>
        <begin position="315"/>
        <end position="325"/>
    </location>
</feature>
<dbReference type="Pfam" id="PF00035">
    <property type="entry name" value="dsrm"/>
    <property type="match status" value="2"/>
</dbReference>
<dbReference type="Proteomes" id="UP000675881">
    <property type="component" value="Chromosome 5"/>
</dbReference>
<dbReference type="GO" id="GO:0003729">
    <property type="term" value="F:mRNA binding"/>
    <property type="evidence" value="ECO:0007669"/>
    <property type="project" value="TreeGrafter"/>
</dbReference>
<evidence type="ECO:0000259" key="3">
    <source>
        <dbReference type="PROSITE" id="PS50137"/>
    </source>
</evidence>
<evidence type="ECO:0000256" key="1">
    <source>
        <dbReference type="ARBA" id="ARBA00022884"/>
    </source>
</evidence>
<feature type="domain" description="DRBM" evidence="3">
    <location>
        <begin position="112"/>
        <end position="207"/>
    </location>
</feature>
<feature type="region of interest" description="Disordered" evidence="2">
    <location>
        <begin position="314"/>
        <end position="335"/>
    </location>
</feature>
<evidence type="ECO:0000313" key="5">
    <source>
        <dbReference type="Proteomes" id="UP000675881"/>
    </source>
</evidence>
<dbReference type="GO" id="GO:0032839">
    <property type="term" value="C:dendrite cytoplasm"/>
    <property type="evidence" value="ECO:0007669"/>
    <property type="project" value="GOC"/>
</dbReference>
<dbReference type="GO" id="GO:0007281">
    <property type="term" value="P:germ cell development"/>
    <property type="evidence" value="ECO:0007669"/>
    <property type="project" value="TreeGrafter"/>
</dbReference>
<organism evidence="4 5">
    <name type="scientific">Lepeophtheirus salmonis</name>
    <name type="common">Salmon louse</name>
    <name type="synonym">Caligus salmonis</name>
    <dbReference type="NCBI Taxonomy" id="72036"/>
    <lineage>
        <taxon>Eukaryota</taxon>
        <taxon>Metazoa</taxon>
        <taxon>Ecdysozoa</taxon>
        <taxon>Arthropoda</taxon>
        <taxon>Crustacea</taxon>
        <taxon>Multicrustacea</taxon>
        <taxon>Hexanauplia</taxon>
        <taxon>Copepoda</taxon>
        <taxon>Siphonostomatoida</taxon>
        <taxon>Caligidae</taxon>
        <taxon>Lepeophtheirus</taxon>
    </lineage>
</organism>